<reference evidence="7 8" key="1">
    <citation type="submission" date="2016-05" db="EMBL/GenBank/DDBJ databases">
        <title>Genome sequencing of Vitellibacter soesokkakensis RSSK-12.</title>
        <authorList>
            <person name="Thevarajoo S."/>
            <person name="Selvaratnam C."/>
            <person name="Goh K.M."/>
            <person name="Chan K.-G."/>
            <person name="Chong C.S."/>
        </authorList>
    </citation>
    <scope>NUCLEOTIDE SEQUENCE [LARGE SCALE GENOMIC DNA]</scope>
    <source>
        <strain evidence="7 8">RSSK-12</strain>
    </source>
</reference>
<protein>
    <recommendedName>
        <fullName evidence="3">isochorismate synthase</fullName>
        <ecNumber evidence="3">5.4.4.2</ecNumber>
    </recommendedName>
    <alternativeName>
        <fullName evidence="5">Isochorismate mutase</fullName>
    </alternativeName>
</protein>
<comment type="catalytic activity">
    <reaction evidence="1">
        <text>chorismate = isochorismate</text>
        <dbReference type="Rhea" id="RHEA:18985"/>
        <dbReference type="ChEBI" id="CHEBI:29748"/>
        <dbReference type="ChEBI" id="CHEBI:29780"/>
        <dbReference type="EC" id="5.4.4.2"/>
    </reaction>
</comment>
<gene>
    <name evidence="7" type="ORF">A7A78_12355</name>
</gene>
<evidence type="ECO:0000256" key="4">
    <source>
        <dbReference type="ARBA" id="ARBA00023235"/>
    </source>
</evidence>
<proteinExistence type="inferred from homology"/>
<dbReference type="GO" id="GO:0008909">
    <property type="term" value="F:isochorismate synthase activity"/>
    <property type="evidence" value="ECO:0007669"/>
    <property type="project" value="UniProtKB-EC"/>
</dbReference>
<comment type="similarity">
    <text evidence="2">Belongs to the isochorismate synthase family.</text>
</comment>
<comment type="caution">
    <text evidence="7">The sequence shown here is derived from an EMBL/GenBank/DDBJ whole genome shotgun (WGS) entry which is preliminary data.</text>
</comment>
<dbReference type="STRING" id="1385699.A7A78_12355"/>
<dbReference type="NCBIfam" id="TIGR00543">
    <property type="entry name" value="isochor_syn"/>
    <property type="match status" value="1"/>
</dbReference>
<evidence type="ECO:0000256" key="2">
    <source>
        <dbReference type="ARBA" id="ARBA00005297"/>
    </source>
</evidence>
<accession>A0A1A9LFX5</accession>
<organism evidence="7 8">
    <name type="scientific">Aequorivita soesokkakensis</name>
    <dbReference type="NCBI Taxonomy" id="1385699"/>
    <lineage>
        <taxon>Bacteria</taxon>
        <taxon>Pseudomonadati</taxon>
        <taxon>Bacteroidota</taxon>
        <taxon>Flavobacteriia</taxon>
        <taxon>Flavobacteriales</taxon>
        <taxon>Flavobacteriaceae</taxon>
        <taxon>Aequorivita</taxon>
    </lineage>
</organism>
<dbReference type="Proteomes" id="UP000077552">
    <property type="component" value="Unassembled WGS sequence"/>
</dbReference>
<sequence>MDFNLLIEKISQHYIKKIPFVIFSLPESESVNALLQKDNHTHRITAFTDNGFVFAPFEYSETALYIPQSDAESYQCQLIKEEIDLSPVVILKDIKEKNKYIKLFEKTLDTIKKRKANKIVISRHKDFSLNNFSLEILIKQLFSAYPKAFRYVWYHPETGIWCGATPETLVQVENDSFKTMALAGTQPFTNKEPVLWGPKELDEQQLVTDAITTSLQKVTSVLKVSNPHTHRAGSVLHLRTDITGILKNGKATLTTVAAALHPTPAICGSPKKIAKDFIVDNEGYPREFYTGFLGPIMENGAAASLMVNLRCMKIFDNTARLFVGGGITLASQPQEEWQETQNKMQTMLQVLKPML</sequence>
<dbReference type="EC" id="5.4.4.2" evidence="3"/>
<dbReference type="Pfam" id="PF00425">
    <property type="entry name" value="Chorismate_bind"/>
    <property type="match status" value="1"/>
</dbReference>
<dbReference type="Gene3D" id="3.60.120.10">
    <property type="entry name" value="Anthranilate synthase"/>
    <property type="match status" value="1"/>
</dbReference>
<dbReference type="PANTHER" id="PTHR42839">
    <property type="entry name" value="ISOCHORISMATE SYNTHASE ENTC"/>
    <property type="match status" value="1"/>
</dbReference>
<name>A0A1A9LFX5_9FLAO</name>
<dbReference type="InterPro" id="IPR005801">
    <property type="entry name" value="ADC_synthase"/>
</dbReference>
<dbReference type="EMBL" id="LXIE01000014">
    <property type="protein sequence ID" value="OAD91345.1"/>
    <property type="molecule type" value="Genomic_DNA"/>
</dbReference>
<dbReference type="InterPro" id="IPR015890">
    <property type="entry name" value="Chorismate_C"/>
</dbReference>
<dbReference type="OrthoDB" id="9806579at2"/>
<evidence type="ECO:0000313" key="8">
    <source>
        <dbReference type="Proteomes" id="UP000077552"/>
    </source>
</evidence>
<evidence type="ECO:0000313" key="7">
    <source>
        <dbReference type="EMBL" id="OAD91345.1"/>
    </source>
</evidence>
<dbReference type="PANTHER" id="PTHR42839:SF2">
    <property type="entry name" value="ISOCHORISMATE SYNTHASE ENTC"/>
    <property type="match status" value="1"/>
</dbReference>
<dbReference type="AlphaFoldDB" id="A0A1A9LFX5"/>
<dbReference type="InterPro" id="IPR004561">
    <property type="entry name" value="IsoChor_synthase"/>
</dbReference>
<keyword evidence="8" id="KW-1185">Reference proteome</keyword>
<dbReference type="RefSeq" id="WP_068761902.1">
    <property type="nucleotide sequence ID" value="NZ_LXIE01000014.1"/>
</dbReference>
<dbReference type="SUPFAM" id="SSF56322">
    <property type="entry name" value="ADC synthase"/>
    <property type="match status" value="1"/>
</dbReference>
<feature type="domain" description="Chorismate-utilising enzyme C-terminal" evidence="6">
    <location>
        <begin position="97"/>
        <end position="343"/>
    </location>
</feature>
<evidence type="ECO:0000259" key="6">
    <source>
        <dbReference type="Pfam" id="PF00425"/>
    </source>
</evidence>
<keyword evidence="4" id="KW-0413">Isomerase</keyword>
<evidence type="ECO:0000256" key="5">
    <source>
        <dbReference type="ARBA" id="ARBA00041564"/>
    </source>
</evidence>
<evidence type="ECO:0000256" key="3">
    <source>
        <dbReference type="ARBA" id="ARBA00012824"/>
    </source>
</evidence>
<evidence type="ECO:0000256" key="1">
    <source>
        <dbReference type="ARBA" id="ARBA00000799"/>
    </source>
</evidence>